<proteinExistence type="predicted"/>
<dbReference type="AlphaFoldDB" id="A0A1V6NVD4"/>
<sequence>MRPDLLDRQRPALPAPHCVVPREAIITAADTTDVLPPVYFDSAPMLDPSKDQAIEVLRQRPPYLPKALEQSPLHGGLLADAYGLRKTLSALTLIWTANQDLDPKDPTPPVLVTGTAQRTTREVDLEGNPVTATRQRTSPYRPAADPRTLNPDADEEEFDKDLLTDVEDEPTLADTPTPSPPINN</sequence>
<dbReference type="EMBL" id="MDYN01000310">
    <property type="protein sequence ID" value="OQD68492.1"/>
    <property type="molecule type" value="Genomic_DNA"/>
</dbReference>
<evidence type="ECO:0000313" key="3">
    <source>
        <dbReference type="Proteomes" id="UP000191672"/>
    </source>
</evidence>
<comment type="caution">
    <text evidence="2">The sequence shown here is derived from an EMBL/GenBank/DDBJ whole genome shotgun (WGS) entry which is preliminary data.</text>
</comment>
<feature type="compositionally biased region" description="Acidic residues" evidence="1">
    <location>
        <begin position="152"/>
        <end position="171"/>
    </location>
</feature>
<evidence type="ECO:0000313" key="2">
    <source>
        <dbReference type="EMBL" id="OQD68492.1"/>
    </source>
</evidence>
<name>A0A1V6NVD4_9EURO</name>
<reference evidence="3" key="1">
    <citation type="journal article" date="2017" name="Nat. Microbiol.">
        <title>Global analysis of biosynthetic gene clusters reveals vast potential of secondary metabolite production in Penicillium species.</title>
        <authorList>
            <person name="Nielsen J.C."/>
            <person name="Grijseels S."/>
            <person name="Prigent S."/>
            <person name="Ji B."/>
            <person name="Dainat J."/>
            <person name="Nielsen K.F."/>
            <person name="Frisvad J.C."/>
            <person name="Workman M."/>
            <person name="Nielsen J."/>
        </authorList>
    </citation>
    <scope>NUCLEOTIDE SEQUENCE [LARGE SCALE GENOMIC DNA]</scope>
    <source>
        <strain evidence="3">IBT 31811</strain>
    </source>
</reference>
<evidence type="ECO:0008006" key="4">
    <source>
        <dbReference type="Google" id="ProtNLM"/>
    </source>
</evidence>
<protein>
    <recommendedName>
        <fullName evidence="4">SNF2 N-terminal domain-containing protein</fullName>
    </recommendedName>
</protein>
<feature type="region of interest" description="Disordered" evidence="1">
    <location>
        <begin position="114"/>
        <end position="184"/>
    </location>
</feature>
<evidence type="ECO:0000256" key="1">
    <source>
        <dbReference type="SAM" id="MobiDB-lite"/>
    </source>
</evidence>
<dbReference type="Proteomes" id="UP000191672">
    <property type="component" value="Unassembled WGS sequence"/>
</dbReference>
<gene>
    <name evidence="2" type="ORF">PENANT_c310G08581</name>
</gene>
<organism evidence="2 3">
    <name type="scientific">Penicillium antarcticum</name>
    <dbReference type="NCBI Taxonomy" id="416450"/>
    <lineage>
        <taxon>Eukaryota</taxon>
        <taxon>Fungi</taxon>
        <taxon>Dikarya</taxon>
        <taxon>Ascomycota</taxon>
        <taxon>Pezizomycotina</taxon>
        <taxon>Eurotiomycetes</taxon>
        <taxon>Eurotiomycetidae</taxon>
        <taxon>Eurotiales</taxon>
        <taxon>Aspergillaceae</taxon>
        <taxon>Penicillium</taxon>
    </lineage>
</organism>
<accession>A0A1V6NVD4</accession>
<keyword evidence="3" id="KW-1185">Reference proteome</keyword>